<evidence type="ECO:0000256" key="6">
    <source>
        <dbReference type="ARBA" id="ARBA00023136"/>
    </source>
</evidence>
<keyword evidence="9" id="KW-1185">Reference proteome</keyword>
<dbReference type="NCBIfam" id="NF010061">
    <property type="entry name" value="PRK13538.1"/>
    <property type="match status" value="1"/>
</dbReference>
<evidence type="ECO:0000256" key="4">
    <source>
        <dbReference type="ARBA" id="ARBA00022840"/>
    </source>
</evidence>
<feature type="domain" description="ABC transporter" evidence="7">
    <location>
        <begin position="7"/>
        <end position="217"/>
    </location>
</feature>
<gene>
    <name evidence="8" type="primary">ccmA</name>
    <name evidence="8" type="ORF">ACFOGJ_07710</name>
</gene>
<dbReference type="InterPro" id="IPR003439">
    <property type="entry name" value="ABC_transporter-like_ATP-bd"/>
</dbReference>
<name>A0ABV7KXI6_9PROT</name>
<keyword evidence="6" id="KW-0472">Membrane</keyword>
<proteinExistence type="predicted"/>
<dbReference type="SUPFAM" id="SSF52540">
    <property type="entry name" value="P-loop containing nucleoside triphosphate hydrolases"/>
    <property type="match status" value="1"/>
</dbReference>
<dbReference type="PROSITE" id="PS50893">
    <property type="entry name" value="ABC_TRANSPORTER_2"/>
    <property type="match status" value="1"/>
</dbReference>
<reference evidence="9" key="1">
    <citation type="journal article" date="2019" name="Int. J. Syst. Evol. Microbiol.">
        <title>The Global Catalogue of Microorganisms (GCM) 10K type strain sequencing project: providing services to taxonomists for standard genome sequencing and annotation.</title>
        <authorList>
            <consortium name="The Broad Institute Genomics Platform"/>
            <consortium name="The Broad Institute Genome Sequencing Center for Infectious Disease"/>
            <person name="Wu L."/>
            <person name="Ma J."/>
        </authorList>
    </citation>
    <scope>NUCLEOTIDE SEQUENCE [LARGE SCALE GENOMIC DNA]</scope>
    <source>
        <strain evidence="9">KCTC 42964</strain>
    </source>
</reference>
<dbReference type="InterPro" id="IPR003593">
    <property type="entry name" value="AAA+_ATPase"/>
</dbReference>
<dbReference type="InterPro" id="IPR005895">
    <property type="entry name" value="ABC_transptr_haem_export_CcmA"/>
</dbReference>
<keyword evidence="1" id="KW-0813">Transport</keyword>
<keyword evidence="2" id="KW-0547">Nucleotide-binding</keyword>
<keyword evidence="5" id="KW-1278">Translocase</keyword>
<dbReference type="Gene3D" id="3.40.50.300">
    <property type="entry name" value="P-loop containing nucleotide triphosphate hydrolases"/>
    <property type="match status" value="1"/>
</dbReference>
<dbReference type="PANTHER" id="PTHR43499">
    <property type="entry name" value="ABC TRANSPORTER I FAMILY MEMBER 1"/>
    <property type="match status" value="1"/>
</dbReference>
<keyword evidence="3" id="KW-0201">Cytochrome c-type biogenesis</keyword>
<dbReference type="GO" id="GO:0005524">
    <property type="term" value="F:ATP binding"/>
    <property type="evidence" value="ECO:0007669"/>
    <property type="project" value="UniProtKB-KW"/>
</dbReference>
<dbReference type="Proteomes" id="UP001595528">
    <property type="component" value="Unassembled WGS sequence"/>
</dbReference>
<evidence type="ECO:0000313" key="8">
    <source>
        <dbReference type="EMBL" id="MFC3227108.1"/>
    </source>
</evidence>
<accession>A0ABV7KXI6</accession>
<organism evidence="8 9">
    <name type="scientific">Marinibaculum pumilum</name>
    <dbReference type="NCBI Taxonomy" id="1766165"/>
    <lineage>
        <taxon>Bacteria</taxon>
        <taxon>Pseudomonadati</taxon>
        <taxon>Pseudomonadota</taxon>
        <taxon>Alphaproteobacteria</taxon>
        <taxon>Rhodospirillales</taxon>
        <taxon>Rhodospirillaceae</taxon>
        <taxon>Marinibaculum</taxon>
    </lineage>
</organism>
<dbReference type="Pfam" id="PF00005">
    <property type="entry name" value="ABC_tran"/>
    <property type="match status" value="1"/>
</dbReference>
<comment type="caution">
    <text evidence="8">The sequence shown here is derived from an EMBL/GenBank/DDBJ whole genome shotgun (WGS) entry which is preliminary data.</text>
</comment>
<evidence type="ECO:0000256" key="1">
    <source>
        <dbReference type="ARBA" id="ARBA00022448"/>
    </source>
</evidence>
<evidence type="ECO:0000256" key="2">
    <source>
        <dbReference type="ARBA" id="ARBA00022741"/>
    </source>
</evidence>
<dbReference type="InterPro" id="IPR027417">
    <property type="entry name" value="P-loop_NTPase"/>
</dbReference>
<sequence length="217" mass="22936">MSDTRFFLAENLACARGERAVFRDVSLRVENGGALVLRGPNGTGKSSLLRMLAGLLPPFAGHLAWHDGPVDENPDRHAARLVYLGHANAAQPALTVRENLAFWAHLQPDGQPQRIGDALGAFALSDLAELPARYLSAGQTRRLALARLLLGGAPLWLLDEPATGLDAASTATLWERIAAHRALGGMAIVAVHGPADLPGAAELDLAPHSLIRQAALP</sequence>
<dbReference type="NCBIfam" id="TIGR01189">
    <property type="entry name" value="ccmA"/>
    <property type="match status" value="1"/>
</dbReference>
<dbReference type="SMART" id="SM00382">
    <property type="entry name" value="AAA"/>
    <property type="match status" value="1"/>
</dbReference>
<dbReference type="RefSeq" id="WP_379899273.1">
    <property type="nucleotide sequence ID" value="NZ_JBHRTR010000020.1"/>
</dbReference>
<protein>
    <submittedName>
        <fullName evidence="8">Heme ABC exporter ATP-binding protein CcmA</fullName>
    </submittedName>
</protein>
<dbReference type="EMBL" id="JBHRTR010000020">
    <property type="protein sequence ID" value="MFC3227108.1"/>
    <property type="molecule type" value="Genomic_DNA"/>
</dbReference>
<evidence type="ECO:0000256" key="5">
    <source>
        <dbReference type="ARBA" id="ARBA00022967"/>
    </source>
</evidence>
<evidence type="ECO:0000313" key="9">
    <source>
        <dbReference type="Proteomes" id="UP001595528"/>
    </source>
</evidence>
<dbReference type="PANTHER" id="PTHR43499:SF1">
    <property type="entry name" value="ABC TRANSPORTER I FAMILY MEMBER 1"/>
    <property type="match status" value="1"/>
</dbReference>
<keyword evidence="4 8" id="KW-0067">ATP-binding</keyword>
<evidence type="ECO:0000256" key="3">
    <source>
        <dbReference type="ARBA" id="ARBA00022748"/>
    </source>
</evidence>
<evidence type="ECO:0000259" key="7">
    <source>
        <dbReference type="PROSITE" id="PS50893"/>
    </source>
</evidence>